<dbReference type="Gene3D" id="3.40.1010.10">
    <property type="entry name" value="Cobalt-precorrin-4 Transmethylase, Domain 1"/>
    <property type="match status" value="1"/>
</dbReference>
<dbReference type="InterPro" id="IPR000878">
    <property type="entry name" value="4pyrrol_Mease"/>
</dbReference>
<dbReference type="RefSeq" id="WP_413780252.1">
    <property type="nucleotide sequence ID" value="NZ_JAUOZS010000001.1"/>
</dbReference>
<reference evidence="9 10" key="1">
    <citation type="submission" date="2023-07" db="EMBL/GenBank/DDBJ databases">
        <title>The novel representative of Negativicutes class, Anaeroselena agilis gen. nov. sp. nov.</title>
        <authorList>
            <person name="Prokofeva M.I."/>
            <person name="Elcheninov A.G."/>
            <person name="Klyukina A."/>
            <person name="Kublanov I.V."/>
            <person name="Frolov E.N."/>
            <person name="Podosokorskaya O.A."/>
        </authorList>
    </citation>
    <scope>NUCLEOTIDE SEQUENCE [LARGE SCALE GENOMIC DNA]</scope>
    <source>
        <strain evidence="9 10">4137-cl</strain>
    </source>
</reference>
<dbReference type="InterPro" id="IPR014776">
    <property type="entry name" value="4pyrrole_Mease_sub2"/>
</dbReference>
<comment type="similarity">
    <text evidence="2 7">Belongs to the precorrin methyltransferase family.</text>
</comment>
<accession>A0ABU3NY68</accession>
<evidence type="ECO:0000259" key="8">
    <source>
        <dbReference type="Pfam" id="PF00590"/>
    </source>
</evidence>
<comment type="caution">
    <text evidence="9">The sequence shown here is derived from an EMBL/GenBank/DDBJ whole genome shotgun (WGS) entry which is preliminary data.</text>
</comment>
<keyword evidence="3" id="KW-0169">Cobalamin biosynthesis</keyword>
<evidence type="ECO:0000256" key="7">
    <source>
        <dbReference type="PIRNR" id="PIRNR036427"/>
    </source>
</evidence>
<dbReference type="PANTHER" id="PTHR43467">
    <property type="entry name" value="COBALT-PRECORRIN-2 C(20)-METHYLTRANSFERASE"/>
    <property type="match status" value="1"/>
</dbReference>
<dbReference type="CDD" id="cd11645">
    <property type="entry name" value="Precorrin_2_C20_MT"/>
    <property type="match status" value="1"/>
</dbReference>
<keyword evidence="6" id="KW-0949">S-adenosyl-L-methionine</keyword>
<dbReference type="Proteomes" id="UP001254848">
    <property type="component" value="Unassembled WGS sequence"/>
</dbReference>
<dbReference type="InterPro" id="IPR006364">
    <property type="entry name" value="CobI/CbiL/CobIJ_dom"/>
</dbReference>
<gene>
    <name evidence="9" type="primary">cobI</name>
    <name evidence="9" type="ORF">Q4T40_10875</name>
</gene>
<evidence type="ECO:0000256" key="4">
    <source>
        <dbReference type="ARBA" id="ARBA00022603"/>
    </source>
</evidence>
<keyword evidence="10" id="KW-1185">Reference proteome</keyword>
<feature type="domain" description="Tetrapyrrole methylase" evidence="8">
    <location>
        <begin position="4"/>
        <end position="213"/>
    </location>
</feature>
<proteinExistence type="inferred from homology"/>
<keyword evidence="5 9" id="KW-0808">Transferase</keyword>
<evidence type="ECO:0000256" key="5">
    <source>
        <dbReference type="ARBA" id="ARBA00022679"/>
    </source>
</evidence>
<sequence length="237" mass="25143">MTGKFYGIGVGPGDPDLLTLRAAALLKTADVVCIPRSAADNESVALKVAGAHIGPAAEMIEVSTPMTRDKDQLEAEWRRGAEKIAASLAAGKNVAFITIGDAMLFSTYTYLLKHVRDLIPEVEVESVPGVTSFAAAAAHLDLPLSEGTEKLAILPAVDDPEALRPLLAAFDNAVLMKVAGKYEQIVAVLGDLGLKDKAVFVSRLGYPDQFVTRDLDSLVGKKRDYLSLILIKKGGLG</sequence>
<dbReference type="PANTHER" id="PTHR43467:SF2">
    <property type="entry name" value="COBALT-PRECORRIN-2 C(20)-METHYLTRANSFERASE"/>
    <property type="match status" value="1"/>
</dbReference>
<keyword evidence="4 9" id="KW-0489">Methyltransferase</keyword>
<comment type="pathway">
    <text evidence="1">Cofactor biosynthesis; adenosylcobalamin biosynthesis.</text>
</comment>
<organism evidence="9 10">
    <name type="scientific">Anaeroselena agilis</name>
    <dbReference type="NCBI Taxonomy" id="3063788"/>
    <lineage>
        <taxon>Bacteria</taxon>
        <taxon>Bacillati</taxon>
        <taxon>Bacillota</taxon>
        <taxon>Negativicutes</taxon>
        <taxon>Acetonemataceae</taxon>
        <taxon>Anaeroselena</taxon>
    </lineage>
</organism>
<dbReference type="GO" id="GO:0032259">
    <property type="term" value="P:methylation"/>
    <property type="evidence" value="ECO:0007669"/>
    <property type="project" value="UniProtKB-KW"/>
</dbReference>
<evidence type="ECO:0000313" key="10">
    <source>
        <dbReference type="Proteomes" id="UP001254848"/>
    </source>
</evidence>
<dbReference type="GO" id="GO:0030788">
    <property type="term" value="F:precorrin-2 C20-methyltransferase activity"/>
    <property type="evidence" value="ECO:0007669"/>
    <property type="project" value="UniProtKB-EC"/>
</dbReference>
<dbReference type="NCBIfam" id="TIGR01467">
    <property type="entry name" value="cobI_cbiL"/>
    <property type="match status" value="1"/>
</dbReference>
<dbReference type="InterPro" id="IPR012382">
    <property type="entry name" value="CobI/CbiL"/>
</dbReference>
<dbReference type="EMBL" id="JAUOZS010000001">
    <property type="protein sequence ID" value="MDT8901748.1"/>
    <property type="molecule type" value="Genomic_DNA"/>
</dbReference>
<dbReference type="Pfam" id="PF00590">
    <property type="entry name" value="TP_methylase"/>
    <property type="match status" value="1"/>
</dbReference>
<evidence type="ECO:0000256" key="6">
    <source>
        <dbReference type="ARBA" id="ARBA00022691"/>
    </source>
</evidence>
<protein>
    <submittedName>
        <fullName evidence="9">Precorrin-2 C(20)-methyltransferase</fullName>
        <ecNumber evidence="9">2.1.1.130</ecNumber>
    </submittedName>
</protein>
<evidence type="ECO:0000256" key="2">
    <source>
        <dbReference type="ARBA" id="ARBA00005879"/>
    </source>
</evidence>
<evidence type="ECO:0000256" key="3">
    <source>
        <dbReference type="ARBA" id="ARBA00022573"/>
    </source>
</evidence>
<dbReference type="InterPro" id="IPR014777">
    <property type="entry name" value="4pyrrole_Mease_sub1"/>
</dbReference>
<dbReference type="EC" id="2.1.1.130" evidence="9"/>
<name>A0ABU3NY68_9FIRM</name>
<dbReference type="Gene3D" id="3.30.950.10">
    <property type="entry name" value="Methyltransferase, Cobalt-precorrin-4 Transmethylase, Domain 2"/>
    <property type="match status" value="1"/>
</dbReference>
<dbReference type="PIRSF" id="PIRSF036427">
    <property type="entry name" value="Precrrn-2_mtase"/>
    <property type="match status" value="1"/>
</dbReference>
<evidence type="ECO:0000256" key="1">
    <source>
        <dbReference type="ARBA" id="ARBA00004953"/>
    </source>
</evidence>
<evidence type="ECO:0000313" key="9">
    <source>
        <dbReference type="EMBL" id="MDT8901748.1"/>
    </source>
</evidence>
<dbReference type="InterPro" id="IPR035996">
    <property type="entry name" value="4pyrrol_Methylase_sf"/>
</dbReference>
<dbReference type="SUPFAM" id="SSF53790">
    <property type="entry name" value="Tetrapyrrole methylase"/>
    <property type="match status" value="1"/>
</dbReference>